<protein>
    <submittedName>
        <fullName evidence="1">Uncharacterized protein</fullName>
    </submittedName>
</protein>
<name>A0ABR1NM44_DIAER</name>
<sequence>MLKLLPGLCLDRLTVFGDVRKESRYRELDDLIRHGNGWKELCFLSHNSEMLGYPKCKKGSYENVPDEFLRAPQPSTWRQALSHRDGPTASVGI</sequence>
<dbReference type="Proteomes" id="UP001430848">
    <property type="component" value="Unassembled WGS sequence"/>
</dbReference>
<evidence type="ECO:0000313" key="1">
    <source>
        <dbReference type="EMBL" id="KAK7706566.1"/>
    </source>
</evidence>
<evidence type="ECO:0000313" key="2">
    <source>
        <dbReference type="Proteomes" id="UP001430848"/>
    </source>
</evidence>
<accession>A0ABR1NM44</accession>
<organism evidence="1 2">
    <name type="scientific">Diaporthe eres</name>
    <name type="common">Phomopsis oblonga</name>
    <dbReference type="NCBI Taxonomy" id="83184"/>
    <lineage>
        <taxon>Eukaryota</taxon>
        <taxon>Fungi</taxon>
        <taxon>Dikarya</taxon>
        <taxon>Ascomycota</taxon>
        <taxon>Pezizomycotina</taxon>
        <taxon>Sordariomycetes</taxon>
        <taxon>Sordariomycetidae</taxon>
        <taxon>Diaporthales</taxon>
        <taxon>Diaporthaceae</taxon>
        <taxon>Diaporthe</taxon>
        <taxon>Diaporthe eres species complex</taxon>
    </lineage>
</organism>
<reference evidence="1 2" key="1">
    <citation type="submission" date="2024-02" db="EMBL/GenBank/DDBJ databases">
        <title>De novo assembly and annotation of 12 fungi associated with fruit tree decline syndrome in Ontario, Canada.</title>
        <authorList>
            <person name="Sulman M."/>
            <person name="Ellouze W."/>
            <person name="Ilyukhin E."/>
        </authorList>
    </citation>
    <scope>NUCLEOTIDE SEQUENCE [LARGE SCALE GENOMIC DNA]</scope>
    <source>
        <strain evidence="1 2">M169</strain>
    </source>
</reference>
<proteinExistence type="predicted"/>
<dbReference type="EMBL" id="JAKNSF020000215">
    <property type="protein sequence ID" value="KAK7706566.1"/>
    <property type="molecule type" value="Genomic_DNA"/>
</dbReference>
<comment type="caution">
    <text evidence="1">The sequence shown here is derived from an EMBL/GenBank/DDBJ whole genome shotgun (WGS) entry which is preliminary data.</text>
</comment>
<keyword evidence="2" id="KW-1185">Reference proteome</keyword>
<gene>
    <name evidence="1" type="ORF">SLS63_013931</name>
</gene>